<name>A0A9Q0J096_9ROSI</name>
<feature type="region of interest" description="Disordered" evidence="2">
    <location>
        <begin position="54"/>
        <end position="81"/>
    </location>
</feature>
<evidence type="ECO:0000313" key="5">
    <source>
        <dbReference type="Proteomes" id="UP001141552"/>
    </source>
</evidence>
<dbReference type="Gene3D" id="2.60.260.20">
    <property type="entry name" value="Urease metallochaperone UreE, N-terminal domain"/>
    <property type="match status" value="1"/>
</dbReference>
<dbReference type="GO" id="GO:0051082">
    <property type="term" value="F:unfolded protein binding"/>
    <property type="evidence" value="ECO:0007669"/>
    <property type="project" value="InterPro"/>
</dbReference>
<dbReference type="GO" id="GO:0051087">
    <property type="term" value="F:protein-folding chaperone binding"/>
    <property type="evidence" value="ECO:0007669"/>
    <property type="project" value="TreeGrafter"/>
</dbReference>
<sequence>EKSHLVFPRDRHDLTVTQKISLVEALTGYTVHITTLDGRNLAIPINNVIQSQRRMCRRRNANPKRPKEERKSKNQVQYQEG</sequence>
<feature type="domain" description="Chaperone DnaJ C-terminal" evidence="3">
    <location>
        <begin position="2"/>
        <end position="60"/>
    </location>
</feature>
<evidence type="ECO:0000256" key="1">
    <source>
        <dbReference type="ARBA" id="ARBA00023186"/>
    </source>
</evidence>
<reference evidence="4" key="1">
    <citation type="submission" date="2022-02" db="EMBL/GenBank/DDBJ databases">
        <authorList>
            <person name="Henning P.M."/>
            <person name="McCubbin A.G."/>
            <person name="Shore J.S."/>
        </authorList>
    </citation>
    <scope>NUCLEOTIDE SEQUENCE</scope>
    <source>
        <strain evidence="4">F60SS</strain>
        <tissue evidence="4">Leaves</tissue>
    </source>
</reference>
<proteinExistence type="predicted"/>
<dbReference type="InterPro" id="IPR051339">
    <property type="entry name" value="DnaJ_subfamily_B"/>
</dbReference>
<gene>
    <name evidence="4" type="ORF">Tsubulata_022145</name>
</gene>
<comment type="caution">
    <text evidence="4">The sequence shown here is derived from an EMBL/GenBank/DDBJ whole genome shotgun (WGS) entry which is preliminary data.</text>
</comment>
<feature type="non-terminal residue" evidence="4">
    <location>
        <position position="1"/>
    </location>
</feature>
<dbReference type="Pfam" id="PF01556">
    <property type="entry name" value="DnaJ_C"/>
    <property type="match status" value="1"/>
</dbReference>
<dbReference type="InterPro" id="IPR002939">
    <property type="entry name" value="DnaJ_C"/>
</dbReference>
<evidence type="ECO:0000259" key="3">
    <source>
        <dbReference type="Pfam" id="PF01556"/>
    </source>
</evidence>
<evidence type="ECO:0000313" key="4">
    <source>
        <dbReference type="EMBL" id="KAJ4824806.1"/>
    </source>
</evidence>
<feature type="compositionally biased region" description="Basic residues" evidence="2">
    <location>
        <begin position="54"/>
        <end position="64"/>
    </location>
</feature>
<dbReference type="Proteomes" id="UP001141552">
    <property type="component" value="Unassembled WGS sequence"/>
</dbReference>
<dbReference type="OrthoDB" id="1420503at2759"/>
<reference evidence="4" key="2">
    <citation type="journal article" date="2023" name="Plants (Basel)">
        <title>Annotation of the Turnera subulata (Passifloraceae) Draft Genome Reveals the S-Locus Evolved after the Divergence of Turneroideae from Passifloroideae in a Stepwise Manner.</title>
        <authorList>
            <person name="Henning P.M."/>
            <person name="Roalson E.H."/>
            <person name="Mir W."/>
            <person name="McCubbin A.G."/>
            <person name="Shore J.S."/>
        </authorList>
    </citation>
    <scope>NUCLEOTIDE SEQUENCE</scope>
    <source>
        <strain evidence="4">F60SS</strain>
    </source>
</reference>
<accession>A0A9Q0J096</accession>
<dbReference type="AlphaFoldDB" id="A0A9Q0J096"/>
<dbReference type="PANTHER" id="PTHR24078:SF577">
    <property type="entry name" value="OS05G0562300 PROTEIN"/>
    <property type="match status" value="1"/>
</dbReference>
<dbReference type="GO" id="GO:0005829">
    <property type="term" value="C:cytosol"/>
    <property type="evidence" value="ECO:0007669"/>
    <property type="project" value="TreeGrafter"/>
</dbReference>
<protein>
    <recommendedName>
        <fullName evidence="3">Chaperone DnaJ C-terminal domain-containing protein</fullName>
    </recommendedName>
</protein>
<organism evidence="4 5">
    <name type="scientific">Turnera subulata</name>
    <dbReference type="NCBI Taxonomy" id="218843"/>
    <lineage>
        <taxon>Eukaryota</taxon>
        <taxon>Viridiplantae</taxon>
        <taxon>Streptophyta</taxon>
        <taxon>Embryophyta</taxon>
        <taxon>Tracheophyta</taxon>
        <taxon>Spermatophyta</taxon>
        <taxon>Magnoliopsida</taxon>
        <taxon>eudicotyledons</taxon>
        <taxon>Gunneridae</taxon>
        <taxon>Pentapetalae</taxon>
        <taxon>rosids</taxon>
        <taxon>fabids</taxon>
        <taxon>Malpighiales</taxon>
        <taxon>Passifloraceae</taxon>
        <taxon>Turnera</taxon>
    </lineage>
</organism>
<keyword evidence="1" id="KW-0143">Chaperone</keyword>
<dbReference type="GO" id="GO:0006457">
    <property type="term" value="P:protein folding"/>
    <property type="evidence" value="ECO:0007669"/>
    <property type="project" value="InterPro"/>
</dbReference>
<keyword evidence="5" id="KW-1185">Reference proteome</keyword>
<evidence type="ECO:0000256" key="2">
    <source>
        <dbReference type="SAM" id="MobiDB-lite"/>
    </source>
</evidence>
<dbReference type="EMBL" id="JAKUCV010007091">
    <property type="protein sequence ID" value="KAJ4824806.1"/>
    <property type="molecule type" value="Genomic_DNA"/>
</dbReference>
<dbReference type="PANTHER" id="PTHR24078">
    <property type="entry name" value="DNAJ HOMOLOG SUBFAMILY C MEMBER"/>
    <property type="match status" value="1"/>
</dbReference>
<dbReference type="SUPFAM" id="SSF49493">
    <property type="entry name" value="HSP40/DnaJ peptide-binding domain"/>
    <property type="match status" value="1"/>
</dbReference>
<dbReference type="InterPro" id="IPR008971">
    <property type="entry name" value="HSP40/DnaJ_pept-bd"/>
</dbReference>